<feature type="compositionally biased region" description="Basic residues" evidence="1">
    <location>
        <begin position="68"/>
        <end position="77"/>
    </location>
</feature>
<evidence type="ECO:0000313" key="2">
    <source>
        <dbReference type="EMBL" id="MFF5924372.1"/>
    </source>
</evidence>
<organism evidence="2 3">
    <name type="scientific">Streptomyces flavochromogenes</name>
    <dbReference type="NCBI Taxonomy" id="68199"/>
    <lineage>
        <taxon>Bacteria</taxon>
        <taxon>Bacillati</taxon>
        <taxon>Actinomycetota</taxon>
        <taxon>Actinomycetes</taxon>
        <taxon>Kitasatosporales</taxon>
        <taxon>Streptomycetaceae</taxon>
        <taxon>Streptomyces</taxon>
    </lineage>
</organism>
<sequence length="77" mass="8389">MATKTALRRLARRYRFLQQEIKEAEADLAPLVSRVAPRLVALPGMGIETAGQLLITAGDNPTGSDPKHHSRTCARPP</sequence>
<gene>
    <name evidence="2" type="ORF">ACFY8C_39795</name>
</gene>
<dbReference type="EMBL" id="JBIBDZ010000026">
    <property type="protein sequence ID" value="MFF5924372.1"/>
    <property type="molecule type" value="Genomic_DNA"/>
</dbReference>
<name>A0ABW6Y489_9ACTN</name>
<keyword evidence="3" id="KW-1185">Reference proteome</keyword>
<evidence type="ECO:0000313" key="3">
    <source>
        <dbReference type="Proteomes" id="UP001602370"/>
    </source>
</evidence>
<evidence type="ECO:0000256" key="1">
    <source>
        <dbReference type="SAM" id="MobiDB-lite"/>
    </source>
</evidence>
<dbReference type="RefSeq" id="WP_051820879.1">
    <property type="nucleotide sequence ID" value="NZ_JBIBDZ010000026.1"/>
</dbReference>
<accession>A0ABW6Y489</accession>
<reference evidence="2 3" key="1">
    <citation type="submission" date="2024-10" db="EMBL/GenBank/DDBJ databases">
        <title>The Natural Products Discovery Center: Release of the First 8490 Sequenced Strains for Exploring Actinobacteria Biosynthetic Diversity.</title>
        <authorList>
            <person name="Kalkreuter E."/>
            <person name="Kautsar S.A."/>
            <person name="Yang D."/>
            <person name="Bader C.D."/>
            <person name="Teijaro C.N."/>
            <person name="Fluegel L."/>
            <person name="Davis C.M."/>
            <person name="Simpson J.R."/>
            <person name="Lauterbach L."/>
            <person name="Steele A.D."/>
            <person name="Gui C."/>
            <person name="Meng S."/>
            <person name="Li G."/>
            <person name="Viehrig K."/>
            <person name="Ye F."/>
            <person name="Su P."/>
            <person name="Kiefer A.F."/>
            <person name="Nichols A."/>
            <person name="Cepeda A.J."/>
            <person name="Yan W."/>
            <person name="Fan B."/>
            <person name="Jiang Y."/>
            <person name="Adhikari A."/>
            <person name="Zheng C.-J."/>
            <person name="Schuster L."/>
            <person name="Cowan T.M."/>
            <person name="Smanski M.J."/>
            <person name="Chevrette M.G."/>
            <person name="De Carvalho L.P.S."/>
            <person name="Shen B."/>
        </authorList>
    </citation>
    <scope>NUCLEOTIDE SEQUENCE [LARGE SCALE GENOMIC DNA]</scope>
    <source>
        <strain evidence="2 3">NPDC012605</strain>
    </source>
</reference>
<evidence type="ECO:0008006" key="4">
    <source>
        <dbReference type="Google" id="ProtNLM"/>
    </source>
</evidence>
<protein>
    <recommendedName>
        <fullName evidence="4">IS110 family transposase</fullName>
    </recommendedName>
</protein>
<feature type="region of interest" description="Disordered" evidence="1">
    <location>
        <begin position="57"/>
        <end position="77"/>
    </location>
</feature>
<dbReference type="Proteomes" id="UP001602370">
    <property type="component" value="Unassembled WGS sequence"/>
</dbReference>
<comment type="caution">
    <text evidence="2">The sequence shown here is derived from an EMBL/GenBank/DDBJ whole genome shotgun (WGS) entry which is preliminary data.</text>
</comment>
<proteinExistence type="predicted"/>